<organism evidence="4">
    <name type="scientific">Strongyloides stercoralis</name>
    <name type="common">Threadworm</name>
    <dbReference type="NCBI Taxonomy" id="6248"/>
    <lineage>
        <taxon>Eukaryota</taxon>
        <taxon>Metazoa</taxon>
        <taxon>Ecdysozoa</taxon>
        <taxon>Nematoda</taxon>
        <taxon>Chromadorea</taxon>
        <taxon>Rhabditida</taxon>
        <taxon>Tylenchina</taxon>
        <taxon>Panagrolaimomorpha</taxon>
        <taxon>Strongyloidoidea</taxon>
        <taxon>Strongyloididae</taxon>
        <taxon>Strongyloides</taxon>
    </lineage>
</organism>
<feature type="transmembrane region" description="Helical" evidence="2">
    <location>
        <begin position="49"/>
        <end position="68"/>
    </location>
</feature>
<accession>A0A0K0DZ52</accession>
<keyword evidence="2" id="KW-1133">Transmembrane helix</keyword>
<evidence type="ECO:0000313" key="5">
    <source>
        <dbReference type="WBParaSite" id="TCONS_00007609.p1"/>
    </source>
</evidence>
<feature type="transmembrane region" description="Helical" evidence="2">
    <location>
        <begin position="236"/>
        <end position="264"/>
    </location>
</feature>
<sequence>MDLCEDAYNTTSNPIIITVWIGLIIQNILSIFGLFVITYFLIKYKFYHLHLRTLICGLHFAFLIRTFGTTYRGFDFLLKLIFKNNNNCNLLQNKSYCMIISSINGSSIGAFLYTFAAISIERIFASVFYKVYEIHSFILLPFLAIILIWIQPVIKIYNTLSNPLLWKMTEKLSYCNSFTTKQADPILFFKTDFPICLVVFLLNISIYLYCKYRLKSIDDIKLIDNRLTIKFELKEILSSTLLITILGIFYTIDLIINTIIVYLISIKEYKSNKTFAIDKELSAYVIPVYILLYIGVFISLSNKIKQKIIGIFCKSRRIATIKKNAVLPSTNEVEKYFQIYNNTWA</sequence>
<dbReference type="WBParaSite" id="SSTP_0000251600.1">
    <property type="protein sequence ID" value="SSTP_0000251600.1"/>
    <property type="gene ID" value="SSTP_0000251600"/>
</dbReference>
<dbReference type="PANTHER" id="PTHR31357:SF5">
    <property type="entry name" value="SERPENTINE RECEPTOR CLASS ALPHA-1-RELATED"/>
    <property type="match status" value="1"/>
</dbReference>
<dbReference type="Proteomes" id="UP000035681">
    <property type="component" value="Unplaced"/>
</dbReference>
<reference evidence="4" key="1">
    <citation type="submission" date="2015-08" db="UniProtKB">
        <authorList>
            <consortium name="WormBaseParasite"/>
        </authorList>
    </citation>
    <scope>IDENTIFICATION</scope>
</reference>
<proteinExistence type="inferred from homology"/>
<dbReference type="GO" id="GO:0004984">
    <property type="term" value="F:olfactory receptor activity"/>
    <property type="evidence" value="ECO:0007669"/>
    <property type="project" value="TreeGrafter"/>
</dbReference>
<feature type="transmembrane region" description="Helical" evidence="2">
    <location>
        <begin position="284"/>
        <end position="301"/>
    </location>
</feature>
<evidence type="ECO:0000313" key="4">
    <source>
        <dbReference type="WBParaSite" id="SSTP_0000251600.1"/>
    </source>
</evidence>
<feature type="transmembrane region" description="Helical" evidence="2">
    <location>
        <begin position="15"/>
        <end position="42"/>
    </location>
</feature>
<keyword evidence="2" id="KW-0812">Transmembrane</keyword>
<dbReference type="InterPro" id="IPR051080">
    <property type="entry name" value="Nematode_rcpt-like_serp_alpha"/>
</dbReference>
<evidence type="ECO:0000256" key="2">
    <source>
        <dbReference type="SAM" id="Phobius"/>
    </source>
</evidence>
<name>A0A0K0DZ52_STRER</name>
<keyword evidence="2" id="KW-0472">Membrane</keyword>
<evidence type="ECO:0000313" key="3">
    <source>
        <dbReference type="Proteomes" id="UP000035681"/>
    </source>
</evidence>
<protein>
    <submittedName>
        <fullName evidence="5">G-protein coupled receptors family 1 profile domain-containing protein</fullName>
    </submittedName>
    <submittedName>
        <fullName evidence="4">Serpentine receptor class gamma</fullName>
    </submittedName>
</protein>
<feature type="transmembrane region" description="Helical" evidence="2">
    <location>
        <begin position="186"/>
        <end position="210"/>
    </location>
</feature>
<feature type="transmembrane region" description="Helical" evidence="2">
    <location>
        <begin position="132"/>
        <end position="154"/>
    </location>
</feature>
<keyword evidence="3" id="KW-1185">Reference proteome</keyword>
<dbReference type="AlphaFoldDB" id="A0A0K0DZ52"/>
<comment type="similarity">
    <text evidence="1">Belongs to the nematode receptor-like protein sra family.</text>
</comment>
<dbReference type="PANTHER" id="PTHR31357">
    <property type="entry name" value="SERPENTINE RECEPTOR CLASS ALPHA-10"/>
    <property type="match status" value="1"/>
</dbReference>
<dbReference type="WBParaSite" id="TCONS_00007609.p1">
    <property type="protein sequence ID" value="TCONS_00007609.p1"/>
    <property type="gene ID" value="XLOC_005640"/>
</dbReference>
<evidence type="ECO:0000256" key="1">
    <source>
        <dbReference type="ARBA" id="ARBA00037994"/>
    </source>
</evidence>
<feature type="transmembrane region" description="Helical" evidence="2">
    <location>
        <begin position="99"/>
        <end position="120"/>
    </location>
</feature>